<reference evidence="2" key="1">
    <citation type="submission" date="2024-05" db="EMBL/GenBank/DDBJ databases">
        <authorList>
            <person name="Tikunov A.Y."/>
            <person name="Morozova V.V."/>
            <person name="Kozlova Y.N."/>
            <person name="Tikunova N.V."/>
            <person name="Babkin I.V."/>
        </authorList>
    </citation>
    <scope>NUCLEOTIDE SEQUENCE [LARGE SCALE GENOMIC DNA]</scope>
</reference>
<dbReference type="Pfam" id="PF21822">
    <property type="entry name" value="Phage_TAC_15"/>
    <property type="match status" value="1"/>
</dbReference>
<dbReference type="InterPro" id="IPR049156">
    <property type="entry name" value="Phage_chap_TAC_15-like"/>
</dbReference>
<evidence type="ECO:0000313" key="1">
    <source>
        <dbReference type="EMBL" id="WOZ57485.1"/>
    </source>
</evidence>
<proteinExistence type="predicted"/>
<sequence length="124" mass="13299">MAIQQKPVTIQGTEFLISHLPTTRGITVMKQLVKVAGPAMAKFDSSGEEGTAIAGVIGAVLDNLDQVDVENLIKQIVSSATLKNGMAIQFETEFAGAYDKLYLLLKEVVEFNFGSVFTLFGSGE</sequence>
<keyword evidence="2" id="KW-1185">Reference proteome</keyword>
<dbReference type="Proteomes" id="UP001305174">
    <property type="component" value="Segment"/>
</dbReference>
<dbReference type="EMBL" id="OR575930">
    <property type="protein sequence ID" value="WOZ57485.1"/>
    <property type="molecule type" value="Genomic_DNA"/>
</dbReference>
<protein>
    <submittedName>
        <fullName evidence="1">Tail assembly chaperone</fullName>
    </submittedName>
</protein>
<organism evidence="1 2">
    <name type="scientific">Pseudomonas phage vB_PseuGesM_254</name>
    <dbReference type="NCBI Taxonomy" id="3092638"/>
    <lineage>
        <taxon>Viruses</taxon>
        <taxon>Duplodnaviria</taxon>
        <taxon>Heunggongvirae</taxon>
        <taxon>Uroviricota</taxon>
        <taxon>Caudoviricetes</taxon>
        <taxon>Vandenendeviridae</taxon>
        <taxon>Chemalvirus</taxon>
        <taxon>Chemalvirus PseuGes254</taxon>
    </lineage>
</organism>
<accession>A0AAX4G6H5</accession>
<evidence type="ECO:0000313" key="2">
    <source>
        <dbReference type="Proteomes" id="UP001305174"/>
    </source>
</evidence>
<name>A0AAX4G6H5_9CAUD</name>